<proteinExistence type="predicted"/>
<gene>
    <name evidence="2" type="ORF">ACFFGG_12865</name>
</gene>
<dbReference type="InterPro" id="IPR002716">
    <property type="entry name" value="PIN_dom"/>
</dbReference>
<sequence>MILFADTSALVKLYVQEAYSDAMQALVGEARMLAVSRIAWAETMAAFARRVREQPADAVAIEGLRMRLRADWPAYAVIEVTQPLVELAGDYADTFALRAYDSVQLASARILQEGSSEVFQFACFDARLQKAAKVLGMGTPDNR</sequence>
<name>A0ABV6PUA5_9BURK</name>
<dbReference type="SUPFAM" id="SSF88723">
    <property type="entry name" value="PIN domain-like"/>
    <property type="match status" value="1"/>
</dbReference>
<evidence type="ECO:0000259" key="1">
    <source>
        <dbReference type="Pfam" id="PF01850"/>
    </source>
</evidence>
<dbReference type="InterPro" id="IPR029060">
    <property type="entry name" value="PIN-like_dom_sf"/>
</dbReference>
<dbReference type="Gene3D" id="3.40.50.1010">
    <property type="entry name" value="5'-nuclease"/>
    <property type="match status" value="1"/>
</dbReference>
<dbReference type="EMBL" id="JBHLTN010000026">
    <property type="protein sequence ID" value="MFC0593440.1"/>
    <property type="molecule type" value="Genomic_DNA"/>
</dbReference>
<dbReference type="RefSeq" id="WP_377483602.1">
    <property type="nucleotide sequence ID" value="NZ_JBHLTN010000026.1"/>
</dbReference>
<dbReference type="Proteomes" id="UP001589834">
    <property type="component" value="Unassembled WGS sequence"/>
</dbReference>
<evidence type="ECO:0000313" key="2">
    <source>
        <dbReference type="EMBL" id="MFC0593440.1"/>
    </source>
</evidence>
<reference evidence="2 3" key="1">
    <citation type="submission" date="2024-09" db="EMBL/GenBank/DDBJ databases">
        <authorList>
            <person name="Sun Q."/>
            <person name="Mori K."/>
        </authorList>
    </citation>
    <scope>NUCLEOTIDE SEQUENCE [LARGE SCALE GENOMIC DNA]</scope>
    <source>
        <strain evidence="2 3">NCAIM B.02336</strain>
    </source>
</reference>
<organism evidence="2 3">
    <name type="scientific">Ottowia pentelensis</name>
    <dbReference type="NCBI Taxonomy" id="511108"/>
    <lineage>
        <taxon>Bacteria</taxon>
        <taxon>Pseudomonadati</taxon>
        <taxon>Pseudomonadota</taxon>
        <taxon>Betaproteobacteria</taxon>
        <taxon>Burkholderiales</taxon>
        <taxon>Comamonadaceae</taxon>
        <taxon>Ottowia</taxon>
    </lineage>
</organism>
<comment type="caution">
    <text evidence="2">The sequence shown here is derived from an EMBL/GenBank/DDBJ whole genome shotgun (WGS) entry which is preliminary data.</text>
</comment>
<feature type="domain" description="PIN" evidence="1">
    <location>
        <begin position="4"/>
        <end position="132"/>
    </location>
</feature>
<accession>A0ABV6PUA5</accession>
<keyword evidence="3" id="KW-1185">Reference proteome</keyword>
<dbReference type="Pfam" id="PF01850">
    <property type="entry name" value="PIN"/>
    <property type="match status" value="1"/>
</dbReference>
<dbReference type="CDD" id="cd09874">
    <property type="entry name" value="PIN_MT3492-like"/>
    <property type="match status" value="1"/>
</dbReference>
<protein>
    <submittedName>
        <fullName evidence="2">Type II toxin-antitoxin system VapC family toxin</fullName>
    </submittedName>
</protein>
<evidence type="ECO:0000313" key="3">
    <source>
        <dbReference type="Proteomes" id="UP001589834"/>
    </source>
</evidence>